<evidence type="ECO:0000256" key="1">
    <source>
        <dbReference type="ARBA" id="ARBA00004141"/>
    </source>
</evidence>
<feature type="transmembrane region" description="Helical" evidence="9">
    <location>
        <begin position="200"/>
        <end position="228"/>
    </location>
</feature>
<feature type="transmembrane region" description="Helical" evidence="9">
    <location>
        <begin position="401"/>
        <end position="421"/>
    </location>
</feature>
<feature type="transmembrane region" description="Helical" evidence="9">
    <location>
        <begin position="333"/>
        <end position="357"/>
    </location>
</feature>
<keyword evidence="8 9" id="KW-0472">Membrane</keyword>
<evidence type="ECO:0000256" key="4">
    <source>
        <dbReference type="ARBA" id="ARBA00022692"/>
    </source>
</evidence>
<feature type="domain" description="SLC41A/MgtE integral membrane" evidence="10">
    <location>
        <begin position="73"/>
        <end position="256"/>
    </location>
</feature>
<dbReference type="AlphaFoldDB" id="A0AAF0J9C8"/>
<feature type="transmembrane region" description="Helical" evidence="9">
    <location>
        <begin position="240"/>
        <end position="264"/>
    </location>
</feature>
<keyword evidence="4 9" id="KW-0812">Transmembrane</keyword>
<protein>
    <recommendedName>
        <fullName evidence="10">SLC41A/MgtE integral membrane domain-containing protein</fullName>
    </recommendedName>
</protein>
<feature type="transmembrane region" description="Helical" evidence="9">
    <location>
        <begin position="30"/>
        <end position="49"/>
    </location>
</feature>
<feature type="transmembrane region" description="Helical" evidence="9">
    <location>
        <begin position="303"/>
        <end position="321"/>
    </location>
</feature>
<dbReference type="Gene3D" id="1.10.357.20">
    <property type="entry name" value="SLC41 divalent cation transporters, integral membrane domain"/>
    <property type="match status" value="1"/>
</dbReference>
<keyword evidence="5" id="KW-0460">Magnesium</keyword>
<dbReference type="InterPro" id="IPR036739">
    <property type="entry name" value="SLC41_membr_dom_sf"/>
</dbReference>
<dbReference type="PANTHER" id="PTHR16228">
    <property type="entry name" value="DIVALENT CATION TRANSPORTER SOLUTE CARRIER FAMILY 41"/>
    <property type="match status" value="1"/>
</dbReference>
<dbReference type="PANTHER" id="PTHR16228:SF7">
    <property type="entry name" value="SLC41A_MGTE INTEGRAL MEMBRANE DOMAIN-CONTAINING PROTEIN"/>
    <property type="match status" value="1"/>
</dbReference>
<dbReference type="Pfam" id="PF01769">
    <property type="entry name" value="MgtE"/>
    <property type="match status" value="1"/>
</dbReference>
<name>A0AAF0J9C8_9BASI</name>
<evidence type="ECO:0000256" key="6">
    <source>
        <dbReference type="ARBA" id="ARBA00022989"/>
    </source>
</evidence>
<proteinExistence type="inferred from homology"/>
<keyword evidence="12" id="KW-1185">Reference proteome</keyword>
<dbReference type="InterPro" id="IPR006667">
    <property type="entry name" value="SLC41_membr_dom"/>
</dbReference>
<evidence type="ECO:0000256" key="8">
    <source>
        <dbReference type="ARBA" id="ARBA00023136"/>
    </source>
</evidence>
<feature type="transmembrane region" description="Helical" evidence="9">
    <location>
        <begin position="427"/>
        <end position="444"/>
    </location>
</feature>
<keyword evidence="3" id="KW-0813">Transport</keyword>
<dbReference type="GeneID" id="85225215"/>
<dbReference type="Proteomes" id="UP001217754">
    <property type="component" value="Chromosome 2"/>
</dbReference>
<keyword evidence="7" id="KW-0406">Ion transport</keyword>
<keyword evidence="6 9" id="KW-1133">Transmembrane helix</keyword>
<organism evidence="11 12">
    <name type="scientific">Malassezia japonica</name>
    <dbReference type="NCBI Taxonomy" id="223818"/>
    <lineage>
        <taxon>Eukaryota</taxon>
        <taxon>Fungi</taxon>
        <taxon>Dikarya</taxon>
        <taxon>Basidiomycota</taxon>
        <taxon>Ustilaginomycotina</taxon>
        <taxon>Malasseziomycetes</taxon>
        <taxon>Malasseziales</taxon>
        <taxon>Malasseziaceae</taxon>
        <taxon>Malassezia</taxon>
    </lineage>
</organism>
<evidence type="ECO:0000256" key="3">
    <source>
        <dbReference type="ARBA" id="ARBA00022448"/>
    </source>
</evidence>
<feature type="transmembrane region" description="Helical" evidence="9">
    <location>
        <begin position="108"/>
        <end position="135"/>
    </location>
</feature>
<reference evidence="11" key="1">
    <citation type="submission" date="2023-03" db="EMBL/GenBank/DDBJ databases">
        <title>Mating type loci evolution in Malassezia.</title>
        <authorList>
            <person name="Coelho M.A."/>
        </authorList>
    </citation>
    <scope>NUCLEOTIDE SEQUENCE</scope>
    <source>
        <strain evidence="11">CBS 9431</strain>
    </source>
</reference>
<dbReference type="GO" id="GO:0008324">
    <property type="term" value="F:monoatomic cation transmembrane transporter activity"/>
    <property type="evidence" value="ECO:0007669"/>
    <property type="project" value="InterPro"/>
</dbReference>
<evidence type="ECO:0000313" key="11">
    <source>
        <dbReference type="EMBL" id="WFD38607.1"/>
    </source>
</evidence>
<evidence type="ECO:0000256" key="9">
    <source>
        <dbReference type="SAM" id="Phobius"/>
    </source>
</evidence>
<feature type="transmembrane region" description="Helical" evidence="9">
    <location>
        <begin position="270"/>
        <end position="291"/>
    </location>
</feature>
<evidence type="ECO:0000256" key="2">
    <source>
        <dbReference type="ARBA" id="ARBA00009749"/>
    </source>
</evidence>
<comment type="similarity">
    <text evidence="2">Belongs to the SLC41A transporter family.</text>
</comment>
<dbReference type="InterPro" id="IPR045349">
    <property type="entry name" value="SLC41A1-3"/>
</dbReference>
<dbReference type="SUPFAM" id="SSF161093">
    <property type="entry name" value="MgtE membrane domain-like"/>
    <property type="match status" value="2"/>
</dbReference>
<comment type="subcellular location">
    <subcellularLocation>
        <location evidence="1">Membrane</location>
        <topology evidence="1">Multi-pass membrane protein</topology>
    </subcellularLocation>
</comment>
<evidence type="ECO:0000313" key="12">
    <source>
        <dbReference type="Proteomes" id="UP001217754"/>
    </source>
</evidence>
<sequence>MRSSEEADDGAARGAGSGMPPVLPAAQAQIALLAQIVPMLVLAAGGLLLSGWELDNMTHWNVFRAVDKFLILVPIMMNLKGNLELNLSLRMSTAANMGELDNRRTRQVLVTGNLALLQAQALIVACAAGILSFIMGQFEQHRMPPAAGAPASATWALPSATSTALASPAAVRTPLARGIHTPGRPNVDRALRLRNGYLEFFMVVAVAMLSASLSSAVQGTCLCALVIWARRFRLDPDRTVVPIAGSLGDLITLTLLGVLAAGLLPSEGSLLSLVLFVVLIVVCCLMILMTLRNVYVGELVADGWTPLFAAALISSVAGLLLDKNAARYDGLALLAPVVSGLPGVAAAVFTSTLSSALHAGRIVAPTRAASAEYAPLTEPGAEAPRYPNDTPRFTPRGGWQLPLTLLGSTTLVQIGYLSLLWLTRSLVFGWQFALCFVLLSTLLVRRATYPDLPRFERGIHPVLPFVVLGL</sequence>
<gene>
    <name evidence="11" type="ORF">MJAP1_001566</name>
</gene>
<dbReference type="GO" id="GO:0005886">
    <property type="term" value="C:plasma membrane"/>
    <property type="evidence" value="ECO:0007669"/>
    <property type="project" value="TreeGrafter"/>
</dbReference>
<dbReference type="EMBL" id="CP119959">
    <property type="protein sequence ID" value="WFD38607.1"/>
    <property type="molecule type" value="Genomic_DNA"/>
</dbReference>
<evidence type="ECO:0000256" key="5">
    <source>
        <dbReference type="ARBA" id="ARBA00022842"/>
    </source>
</evidence>
<evidence type="ECO:0000256" key="7">
    <source>
        <dbReference type="ARBA" id="ARBA00023065"/>
    </source>
</evidence>
<evidence type="ECO:0000259" key="10">
    <source>
        <dbReference type="Pfam" id="PF01769"/>
    </source>
</evidence>
<dbReference type="RefSeq" id="XP_060121504.1">
    <property type="nucleotide sequence ID" value="XM_060265521.1"/>
</dbReference>
<accession>A0AAF0J9C8</accession>